<comment type="caution">
    <text evidence="7">The sequence shown here is derived from an EMBL/GenBank/DDBJ whole genome shotgun (WGS) entry which is preliminary data.</text>
</comment>
<dbReference type="NCBIfam" id="NF006052">
    <property type="entry name" value="PRK08199.1"/>
    <property type="match status" value="1"/>
</dbReference>
<organism evidence="7 8">
    <name type="scientific">Verminephrobacter aporrectodeae subsp. tuberculatae</name>
    <dbReference type="NCBI Taxonomy" id="1110392"/>
    <lineage>
        <taxon>Bacteria</taxon>
        <taxon>Pseudomonadati</taxon>
        <taxon>Pseudomonadota</taxon>
        <taxon>Betaproteobacteria</taxon>
        <taxon>Burkholderiales</taxon>
        <taxon>Comamonadaceae</taxon>
        <taxon>Verminephrobacter</taxon>
    </lineage>
</organism>
<feature type="domain" description="Thiamine pyrophosphate enzyme TPP-binding" evidence="5">
    <location>
        <begin position="401"/>
        <end position="550"/>
    </location>
</feature>
<dbReference type="RefSeq" id="WP_081479886.1">
    <property type="nucleotide sequence ID" value="NZ_QZCW01000006.1"/>
</dbReference>
<dbReference type="Pfam" id="PF02776">
    <property type="entry name" value="TPP_enzyme_N"/>
    <property type="match status" value="1"/>
</dbReference>
<feature type="domain" description="Thiamine pyrophosphate enzyme N-terminal TPP-binding" evidence="6">
    <location>
        <begin position="20"/>
        <end position="134"/>
    </location>
</feature>
<evidence type="ECO:0000256" key="1">
    <source>
        <dbReference type="ARBA" id="ARBA00007812"/>
    </source>
</evidence>
<reference evidence="8" key="1">
    <citation type="submission" date="2023-07" db="EMBL/GenBank/DDBJ databases">
        <title>Verminephrobacter genomes.</title>
        <authorList>
            <person name="Lund M.B."/>
        </authorList>
    </citation>
    <scope>NUCLEOTIDE SEQUENCE [LARGE SCALE GENOMIC DNA]</scope>
    <source>
        <strain evidence="8">AtM5-05</strain>
    </source>
</reference>
<dbReference type="InterPro" id="IPR029035">
    <property type="entry name" value="DHS-like_NAD/FAD-binding_dom"/>
</dbReference>
<dbReference type="SUPFAM" id="SSF52518">
    <property type="entry name" value="Thiamin diphosphate-binding fold (THDP-binding)"/>
    <property type="match status" value="2"/>
</dbReference>
<evidence type="ECO:0000313" key="8">
    <source>
        <dbReference type="Proteomes" id="UP001208935"/>
    </source>
</evidence>
<evidence type="ECO:0000259" key="6">
    <source>
        <dbReference type="Pfam" id="PF02776"/>
    </source>
</evidence>
<sequence length="611" mass="65383">MAQRRTVLTSTSTPASARRNGGQILMQQLRIHGARRVFLVPGESYLPCIDAFNEHQGAIEPIVCRQESGAAYMAEAYGKLTGEPGICFVTRGPGATNASIGVHTAFQDSTPMILFIGQVGNGFCEREAFQEIDYRRMFGQMAKWVAQIDRTERIPEYVARAFSVATSGRPGPVVLALPEDTLWGSAEVVDLPRYTRAHSHPGGADLARMAALLEEAERPLMIVGGTGWTSEAMHQLEDFAVRFQVPVGTAWRRLECFDQRSPNAAGHVGWAMTPALRQRVRAADLIIAVGTRLGEATTEGYTVIESPMPRQKLVHVYPDPGELGRVFAPTQAIVADVASFAGALAALAPARPPQRKARVEAAHAEYLASLVPLSAQGPLSLDAVAAIAADQLPHDACITVGAGNYALYPHRYRRYTGPGTSLAPTVGSMGYGLPAAISAKLEQPERTVVCYAGDGCFQMNLQELGVALQYRVGVVVLVFNNGIWGTIRAHQEREFPGRAIALSFTNPDFAALVRSYGGHGEVVECTEDFAAALARACAFADREKLPALVELRYAADGIAPGETLSGILSAALARQQISGAAHGTFAEAVPQPCGVSVAVTDPVNDRADARR</sequence>
<evidence type="ECO:0000313" key="7">
    <source>
        <dbReference type="EMBL" id="MCW5323597.1"/>
    </source>
</evidence>
<dbReference type="SUPFAM" id="SSF52467">
    <property type="entry name" value="DHS-like NAD/FAD-binding domain"/>
    <property type="match status" value="1"/>
</dbReference>
<dbReference type="Gene3D" id="3.40.50.1220">
    <property type="entry name" value="TPP-binding domain"/>
    <property type="match status" value="1"/>
</dbReference>
<dbReference type="Gene3D" id="3.40.50.970">
    <property type="match status" value="2"/>
</dbReference>
<dbReference type="CDD" id="cd07035">
    <property type="entry name" value="TPP_PYR_POX_like"/>
    <property type="match status" value="1"/>
</dbReference>
<comment type="similarity">
    <text evidence="1 3">Belongs to the TPP enzyme family.</text>
</comment>
<dbReference type="PANTHER" id="PTHR18968">
    <property type="entry name" value="THIAMINE PYROPHOSPHATE ENZYMES"/>
    <property type="match status" value="1"/>
</dbReference>
<dbReference type="Pfam" id="PF00205">
    <property type="entry name" value="TPP_enzyme_M"/>
    <property type="match status" value="1"/>
</dbReference>
<name>A0ABT3KZ23_9BURK</name>
<feature type="domain" description="Thiamine pyrophosphate enzyme central" evidence="4">
    <location>
        <begin position="207"/>
        <end position="344"/>
    </location>
</feature>
<keyword evidence="8" id="KW-1185">Reference proteome</keyword>
<evidence type="ECO:0000256" key="2">
    <source>
        <dbReference type="ARBA" id="ARBA00023052"/>
    </source>
</evidence>
<dbReference type="PANTHER" id="PTHR18968:SF120">
    <property type="entry name" value="ACETOLACTATE SYNTHASE LARGE SUBUNIT"/>
    <property type="match status" value="1"/>
</dbReference>
<dbReference type="InterPro" id="IPR012000">
    <property type="entry name" value="Thiamin_PyroP_enz_cen_dom"/>
</dbReference>
<keyword evidence="2 3" id="KW-0786">Thiamine pyrophosphate</keyword>
<dbReference type="Pfam" id="PF02775">
    <property type="entry name" value="TPP_enzyme_C"/>
    <property type="match status" value="1"/>
</dbReference>
<protein>
    <submittedName>
        <fullName evidence="7">Thiamine pyrophosphate-binding protein</fullName>
    </submittedName>
</protein>
<dbReference type="InterPro" id="IPR029061">
    <property type="entry name" value="THDP-binding"/>
</dbReference>
<accession>A0ABT3KZ23</accession>
<evidence type="ECO:0000256" key="3">
    <source>
        <dbReference type="RuleBase" id="RU362132"/>
    </source>
</evidence>
<dbReference type="CDD" id="cd00568">
    <property type="entry name" value="TPP_enzymes"/>
    <property type="match status" value="1"/>
</dbReference>
<dbReference type="EMBL" id="QZCW01000006">
    <property type="protein sequence ID" value="MCW5323597.1"/>
    <property type="molecule type" value="Genomic_DNA"/>
</dbReference>
<gene>
    <name evidence="7" type="ORF">D5039_21330</name>
</gene>
<dbReference type="InterPro" id="IPR011766">
    <property type="entry name" value="TPP_enzyme_TPP-bd"/>
</dbReference>
<dbReference type="Proteomes" id="UP001208935">
    <property type="component" value="Unassembled WGS sequence"/>
</dbReference>
<evidence type="ECO:0000259" key="5">
    <source>
        <dbReference type="Pfam" id="PF02775"/>
    </source>
</evidence>
<proteinExistence type="inferred from homology"/>
<evidence type="ECO:0000259" key="4">
    <source>
        <dbReference type="Pfam" id="PF00205"/>
    </source>
</evidence>
<dbReference type="InterPro" id="IPR045229">
    <property type="entry name" value="TPP_enz"/>
</dbReference>
<dbReference type="InterPro" id="IPR012001">
    <property type="entry name" value="Thiamin_PyroP_enz_TPP-bd_dom"/>
</dbReference>